<comment type="caution">
    <text evidence="2">The sequence shown here is derived from an EMBL/GenBank/DDBJ whole genome shotgun (WGS) entry which is preliminary data.</text>
</comment>
<evidence type="ECO:0000259" key="1">
    <source>
        <dbReference type="Pfam" id="PF20233"/>
    </source>
</evidence>
<evidence type="ECO:0000313" key="3">
    <source>
        <dbReference type="Proteomes" id="UP000070133"/>
    </source>
</evidence>
<dbReference type="Pfam" id="PF20233">
    <property type="entry name" value="DUF6590"/>
    <property type="match status" value="1"/>
</dbReference>
<dbReference type="STRING" id="321146.A0A139GWK6"/>
<feature type="domain" description="DUF6590" evidence="1">
    <location>
        <begin position="242"/>
        <end position="396"/>
    </location>
</feature>
<keyword evidence="3" id="KW-1185">Reference proteome</keyword>
<dbReference type="AlphaFoldDB" id="A0A139GWK6"/>
<dbReference type="Proteomes" id="UP000070133">
    <property type="component" value="Unassembled WGS sequence"/>
</dbReference>
<gene>
    <name evidence="2" type="ORF">AC578_7514</name>
</gene>
<organism evidence="2 3">
    <name type="scientific">Pseudocercospora eumusae</name>
    <dbReference type="NCBI Taxonomy" id="321146"/>
    <lineage>
        <taxon>Eukaryota</taxon>
        <taxon>Fungi</taxon>
        <taxon>Dikarya</taxon>
        <taxon>Ascomycota</taxon>
        <taxon>Pezizomycotina</taxon>
        <taxon>Dothideomycetes</taxon>
        <taxon>Dothideomycetidae</taxon>
        <taxon>Mycosphaerellales</taxon>
        <taxon>Mycosphaerellaceae</taxon>
        <taxon>Pseudocercospora</taxon>
    </lineage>
</organism>
<accession>A0A139GWK6</accession>
<dbReference type="OrthoDB" id="3650189at2759"/>
<dbReference type="PANTHER" id="PTHR35391">
    <property type="entry name" value="C2H2-TYPE DOMAIN-CONTAINING PROTEIN-RELATED"/>
    <property type="match status" value="1"/>
</dbReference>
<dbReference type="InterPro" id="IPR046497">
    <property type="entry name" value="DUF6590"/>
</dbReference>
<protein>
    <recommendedName>
        <fullName evidence="1">DUF6590 domain-containing protein</fullName>
    </recommendedName>
</protein>
<reference evidence="2 3" key="1">
    <citation type="submission" date="2015-07" db="EMBL/GenBank/DDBJ databases">
        <title>Comparative genomics of the Sigatoka disease complex on banana suggests a link between parallel evolutionary changes in Pseudocercospora fijiensis and Pseudocercospora eumusae and increased virulence on the banana host.</title>
        <authorList>
            <person name="Chang T.-C."/>
            <person name="Salvucci A."/>
            <person name="Crous P.W."/>
            <person name="Stergiopoulos I."/>
        </authorList>
    </citation>
    <scope>NUCLEOTIDE SEQUENCE [LARGE SCALE GENOMIC DNA]</scope>
    <source>
        <strain evidence="2 3">CBS 114824</strain>
    </source>
</reference>
<evidence type="ECO:0000313" key="2">
    <source>
        <dbReference type="EMBL" id="KXS94561.1"/>
    </source>
</evidence>
<proteinExistence type="predicted"/>
<dbReference type="PANTHER" id="PTHR35391:SF5">
    <property type="entry name" value="DUF6590 DOMAIN-CONTAINING PROTEIN"/>
    <property type="match status" value="1"/>
</dbReference>
<dbReference type="EMBL" id="LFZN01000278">
    <property type="protein sequence ID" value="KXS94561.1"/>
    <property type="molecule type" value="Genomic_DNA"/>
</dbReference>
<name>A0A139GWK6_9PEZI</name>
<sequence>MADSTTESLLARPGFAIIAHALIETLGHDPATGMTFPEYCTHGRPSTMDELLHRASLSRPLSVDHTRINSWLVLQELIGCAEAFHCEPDRTSQAGRGHATSQGYTNYQHQVHQTPVSERPESNHHNGSNYHYDSTYGVPPSPGMATPRTYYVPPAFNEPRQDPAFGLLPHLYQTGTRMQPMLRWPMSANASGNSPVPSRRPSAADQRVNQARAPVTANSSRGDEHVITKALYDTFKQQRSPKKFFRIGRVFMILWTEPLGDERLSESSQFTFKGLYNDWLHQKVRRFIVIGEAERHCLAIPIMSYGNKGVSKQGVNKADHGIVYIGARPPEPDVDELPTRNELPMVEVPIRVDPDTPTEKLAAKSRIHYSKVYTIEHNVKARSVGMIHSRSVPDLLIQTKFVWTRTPNGLGALGIMPGRRTAIENDSESASIESTERNLPEYRPQIESQEVTLHMRQLEVTDRAVSQ</sequence>